<evidence type="ECO:0000256" key="1">
    <source>
        <dbReference type="SAM" id="MobiDB-lite"/>
    </source>
</evidence>
<name>A0A078B1Y3_STYLE</name>
<proteinExistence type="predicted"/>
<sequence>MVLTNCLKLRIKTAVLAIFAIDISSLFFHLGNLSVALLIKYDESFIEKEMSQAKSDYKSDHKQAKVDESEIEFLASCSLSVIIFAGVLITALYFLRIAAFILMRVYCDDYQRRKTCYKIRLATSVALVILVSSIIAINSILMKKSHGITSFINVPAIWFYGFILIYCVGLDFYFSFLYEKYFKKSINKAPAAQRRLRRLGLDSVQNPNSPPFNPTLKYLEKVFHGKSDGQENDSTDTSNNNSPQGSQNGNYLESVFSIRTNQEDDDQQMFYESRVTFGPTSGFQKKLSYEEVVHV</sequence>
<gene>
    <name evidence="3" type="primary">Contig885.g960</name>
    <name evidence="3" type="ORF">STYLEM_16451</name>
</gene>
<feature type="transmembrane region" description="Helical" evidence="2">
    <location>
        <begin position="14"/>
        <end position="39"/>
    </location>
</feature>
<feature type="transmembrane region" description="Helical" evidence="2">
    <location>
        <begin position="119"/>
        <end position="137"/>
    </location>
</feature>
<feature type="transmembrane region" description="Helical" evidence="2">
    <location>
        <begin position="81"/>
        <end position="107"/>
    </location>
</feature>
<protein>
    <submittedName>
        <fullName evidence="3">Uncharacterized protein</fullName>
    </submittedName>
</protein>
<dbReference type="AlphaFoldDB" id="A0A078B1Y3"/>
<dbReference type="EMBL" id="CCKQ01015532">
    <property type="protein sequence ID" value="CDW87348.1"/>
    <property type="molecule type" value="Genomic_DNA"/>
</dbReference>
<feature type="region of interest" description="Disordered" evidence="1">
    <location>
        <begin position="227"/>
        <end position="248"/>
    </location>
</feature>
<feature type="transmembrane region" description="Helical" evidence="2">
    <location>
        <begin position="157"/>
        <end position="178"/>
    </location>
</feature>
<keyword evidence="2" id="KW-0812">Transmembrane</keyword>
<evidence type="ECO:0000313" key="4">
    <source>
        <dbReference type="Proteomes" id="UP000039865"/>
    </source>
</evidence>
<feature type="compositionally biased region" description="Low complexity" evidence="1">
    <location>
        <begin position="235"/>
        <end position="248"/>
    </location>
</feature>
<keyword evidence="2" id="KW-1133">Transmembrane helix</keyword>
<evidence type="ECO:0000256" key="2">
    <source>
        <dbReference type="SAM" id="Phobius"/>
    </source>
</evidence>
<evidence type="ECO:0000313" key="3">
    <source>
        <dbReference type="EMBL" id="CDW87348.1"/>
    </source>
</evidence>
<keyword evidence="2" id="KW-0472">Membrane</keyword>
<organism evidence="3 4">
    <name type="scientific">Stylonychia lemnae</name>
    <name type="common">Ciliate</name>
    <dbReference type="NCBI Taxonomy" id="5949"/>
    <lineage>
        <taxon>Eukaryota</taxon>
        <taxon>Sar</taxon>
        <taxon>Alveolata</taxon>
        <taxon>Ciliophora</taxon>
        <taxon>Intramacronucleata</taxon>
        <taxon>Spirotrichea</taxon>
        <taxon>Stichotrichia</taxon>
        <taxon>Sporadotrichida</taxon>
        <taxon>Oxytrichidae</taxon>
        <taxon>Stylonychinae</taxon>
        <taxon>Stylonychia</taxon>
    </lineage>
</organism>
<reference evidence="3 4" key="1">
    <citation type="submission" date="2014-06" db="EMBL/GenBank/DDBJ databases">
        <authorList>
            <person name="Swart Estienne"/>
        </authorList>
    </citation>
    <scope>NUCLEOTIDE SEQUENCE [LARGE SCALE GENOMIC DNA]</scope>
    <source>
        <strain evidence="3 4">130c</strain>
    </source>
</reference>
<dbReference type="Proteomes" id="UP000039865">
    <property type="component" value="Unassembled WGS sequence"/>
</dbReference>
<accession>A0A078B1Y3</accession>
<dbReference type="InParanoid" id="A0A078B1Y3"/>
<keyword evidence="4" id="KW-1185">Reference proteome</keyword>